<dbReference type="SMART" id="SM00448">
    <property type="entry name" value="REC"/>
    <property type="match status" value="1"/>
</dbReference>
<dbReference type="CDD" id="cd01949">
    <property type="entry name" value="GGDEF"/>
    <property type="match status" value="1"/>
</dbReference>
<dbReference type="InterPro" id="IPR043128">
    <property type="entry name" value="Rev_trsase/Diguanyl_cyclase"/>
</dbReference>
<dbReference type="EMBL" id="UOEX01000361">
    <property type="protein sequence ID" value="VAW40970.1"/>
    <property type="molecule type" value="Genomic_DNA"/>
</dbReference>
<sequence>MTLLGKDLPAIKNIKILLVDDDPVILTLMASILRKNGYQFASASDGLEAVKKLEQDDTFSIVITDINMPRMNGMELLKHILEFYPQTAVIVTTGFSREYSYMDVIKAGAIDYMTKPFDTDELLAKLHRVIREQTMVEQLEKMSISDGLTSLYNRRYFDLKIMEEIHRSSRHHYRIFLAFIDIDNFKSFNDEYGHQAGDEVLQTLGSIMLNCARRGGDWAFRYGGDEFAMLLTETSEEQALMICERINSSYKENNFGSTSLSFGLGEFHRHEELDWYKDMHLFLKKTDDAMYKAKKGGKNKIVIAD</sequence>
<evidence type="ECO:0000313" key="3">
    <source>
        <dbReference type="EMBL" id="VAW40970.1"/>
    </source>
</evidence>
<accession>A0A3B0VKB1</accession>
<feature type="domain" description="GGDEF" evidence="2">
    <location>
        <begin position="173"/>
        <end position="305"/>
    </location>
</feature>
<dbReference type="InterPro" id="IPR029787">
    <property type="entry name" value="Nucleotide_cyclase"/>
</dbReference>
<dbReference type="SMART" id="SM00267">
    <property type="entry name" value="GGDEF"/>
    <property type="match status" value="1"/>
</dbReference>
<dbReference type="InterPro" id="IPR011006">
    <property type="entry name" value="CheY-like_superfamily"/>
</dbReference>
<dbReference type="Pfam" id="PF00072">
    <property type="entry name" value="Response_reg"/>
    <property type="match status" value="1"/>
</dbReference>
<dbReference type="PROSITE" id="PS50110">
    <property type="entry name" value="RESPONSE_REGULATORY"/>
    <property type="match status" value="1"/>
</dbReference>
<evidence type="ECO:0000259" key="1">
    <source>
        <dbReference type="PROSITE" id="PS50110"/>
    </source>
</evidence>
<dbReference type="GO" id="GO:0000160">
    <property type="term" value="P:phosphorelay signal transduction system"/>
    <property type="evidence" value="ECO:0007669"/>
    <property type="project" value="InterPro"/>
</dbReference>
<dbReference type="GO" id="GO:0052621">
    <property type="term" value="F:diguanylate cyclase activity"/>
    <property type="evidence" value="ECO:0007669"/>
    <property type="project" value="TreeGrafter"/>
</dbReference>
<dbReference type="InterPro" id="IPR001789">
    <property type="entry name" value="Sig_transdc_resp-reg_receiver"/>
</dbReference>
<gene>
    <name evidence="3" type="ORF">MNBD_DELTA03-61</name>
</gene>
<dbReference type="SUPFAM" id="SSF52172">
    <property type="entry name" value="CheY-like"/>
    <property type="match status" value="1"/>
</dbReference>
<organism evidence="3">
    <name type="scientific">hydrothermal vent metagenome</name>
    <dbReference type="NCBI Taxonomy" id="652676"/>
    <lineage>
        <taxon>unclassified sequences</taxon>
        <taxon>metagenomes</taxon>
        <taxon>ecological metagenomes</taxon>
    </lineage>
</organism>
<dbReference type="InterPro" id="IPR000160">
    <property type="entry name" value="GGDEF_dom"/>
</dbReference>
<dbReference type="FunFam" id="3.30.70.270:FF:000001">
    <property type="entry name" value="Diguanylate cyclase domain protein"/>
    <property type="match status" value="1"/>
</dbReference>
<dbReference type="PANTHER" id="PTHR45138">
    <property type="entry name" value="REGULATORY COMPONENTS OF SENSORY TRANSDUCTION SYSTEM"/>
    <property type="match status" value="1"/>
</dbReference>
<dbReference type="CDD" id="cd17536">
    <property type="entry name" value="REC_YesN-like"/>
    <property type="match status" value="1"/>
</dbReference>
<dbReference type="Pfam" id="PF00990">
    <property type="entry name" value="GGDEF"/>
    <property type="match status" value="1"/>
</dbReference>
<name>A0A3B0VKB1_9ZZZZ</name>
<dbReference type="InterPro" id="IPR050469">
    <property type="entry name" value="Diguanylate_Cyclase"/>
</dbReference>
<dbReference type="AlphaFoldDB" id="A0A3B0VKB1"/>
<proteinExistence type="predicted"/>
<reference evidence="3" key="1">
    <citation type="submission" date="2018-06" db="EMBL/GenBank/DDBJ databases">
        <authorList>
            <person name="Zhirakovskaya E."/>
        </authorList>
    </citation>
    <scope>NUCLEOTIDE SEQUENCE</scope>
</reference>
<dbReference type="PANTHER" id="PTHR45138:SF9">
    <property type="entry name" value="DIGUANYLATE CYCLASE DGCM-RELATED"/>
    <property type="match status" value="1"/>
</dbReference>
<dbReference type="SUPFAM" id="SSF55073">
    <property type="entry name" value="Nucleotide cyclase"/>
    <property type="match status" value="1"/>
</dbReference>
<dbReference type="PROSITE" id="PS50887">
    <property type="entry name" value="GGDEF"/>
    <property type="match status" value="1"/>
</dbReference>
<dbReference type="NCBIfam" id="TIGR00254">
    <property type="entry name" value="GGDEF"/>
    <property type="match status" value="1"/>
</dbReference>
<evidence type="ECO:0000259" key="2">
    <source>
        <dbReference type="PROSITE" id="PS50887"/>
    </source>
</evidence>
<dbReference type="Gene3D" id="3.40.50.2300">
    <property type="match status" value="1"/>
</dbReference>
<dbReference type="Gene3D" id="3.30.70.270">
    <property type="match status" value="1"/>
</dbReference>
<protein>
    <submittedName>
        <fullName evidence="3">Uncharacterized protein</fullName>
    </submittedName>
</protein>
<feature type="domain" description="Response regulatory" evidence="1">
    <location>
        <begin position="15"/>
        <end position="130"/>
    </location>
</feature>